<evidence type="ECO:0000313" key="3">
    <source>
        <dbReference type="Proteomes" id="UP001589568"/>
    </source>
</evidence>
<dbReference type="Pfam" id="PF01979">
    <property type="entry name" value="Amidohydro_1"/>
    <property type="match status" value="1"/>
</dbReference>
<dbReference type="Gene3D" id="3.40.50.10910">
    <property type="entry name" value="Amidohydrolase"/>
    <property type="match status" value="1"/>
</dbReference>
<dbReference type="PANTHER" id="PTHR43135">
    <property type="entry name" value="ALPHA-D-RIBOSE 1-METHYLPHOSPHONATE 5-TRIPHOSPHATE DIPHOSPHATASE"/>
    <property type="match status" value="1"/>
</dbReference>
<keyword evidence="3" id="KW-1185">Reference proteome</keyword>
<accession>A0ABV5NCF2</accession>
<dbReference type="InterPro" id="IPR006680">
    <property type="entry name" value="Amidohydro-rel"/>
</dbReference>
<dbReference type="SUPFAM" id="SSF51556">
    <property type="entry name" value="Metallo-dependent hydrolases"/>
    <property type="match status" value="1"/>
</dbReference>
<dbReference type="EMBL" id="JBHMCF010000002">
    <property type="protein sequence ID" value="MFB9467944.1"/>
    <property type="molecule type" value="Genomic_DNA"/>
</dbReference>
<protein>
    <submittedName>
        <fullName evidence="2">Amidohydrolase family protein</fullName>
    </submittedName>
</protein>
<proteinExistence type="predicted"/>
<dbReference type="Gene3D" id="3.30.110.90">
    <property type="entry name" value="Amidohydrolase"/>
    <property type="match status" value="1"/>
</dbReference>
<gene>
    <name evidence="2" type="ORF">ACFFR3_00415</name>
</gene>
<reference evidence="2 3" key="1">
    <citation type="submission" date="2024-09" db="EMBL/GenBank/DDBJ databases">
        <authorList>
            <person name="Sun Q."/>
            <person name="Mori K."/>
        </authorList>
    </citation>
    <scope>NUCLEOTIDE SEQUENCE [LARGE SCALE GENOMIC DNA]</scope>
    <source>
        <strain evidence="2 3">JCM 3324</strain>
    </source>
</reference>
<dbReference type="SUPFAM" id="SSF51338">
    <property type="entry name" value="Composite domain of metallo-dependent hydrolases"/>
    <property type="match status" value="1"/>
</dbReference>
<dbReference type="Gene3D" id="1.20.58.520">
    <property type="entry name" value="Amidohydrolase"/>
    <property type="match status" value="1"/>
</dbReference>
<evidence type="ECO:0000259" key="1">
    <source>
        <dbReference type="Pfam" id="PF01979"/>
    </source>
</evidence>
<organism evidence="2 3">
    <name type="scientific">Nonomuraea salmonea</name>
    <dbReference type="NCBI Taxonomy" id="46181"/>
    <lineage>
        <taxon>Bacteria</taxon>
        <taxon>Bacillati</taxon>
        <taxon>Actinomycetota</taxon>
        <taxon>Actinomycetes</taxon>
        <taxon>Streptosporangiales</taxon>
        <taxon>Streptosporangiaceae</taxon>
        <taxon>Nonomuraea</taxon>
    </lineage>
</organism>
<dbReference type="RefSeq" id="WP_345388293.1">
    <property type="nucleotide sequence ID" value="NZ_BAAAXS010000001.1"/>
</dbReference>
<dbReference type="InterPro" id="IPR051781">
    <property type="entry name" value="Metallo-dep_Hydrolase"/>
</dbReference>
<evidence type="ECO:0000313" key="2">
    <source>
        <dbReference type="EMBL" id="MFB9467944.1"/>
    </source>
</evidence>
<name>A0ABV5NCF2_9ACTN</name>
<feature type="domain" description="Amidohydrolase-related" evidence="1">
    <location>
        <begin position="47"/>
        <end position="347"/>
    </location>
</feature>
<dbReference type="InterPro" id="IPR011059">
    <property type="entry name" value="Metal-dep_hydrolase_composite"/>
</dbReference>
<dbReference type="PANTHER" id="PTHR43135:SF3">
    <property type="entry name" value="ALPHA-D-RIBOSE 1-METHYLPHOSPHONATE 5-TRIPHOSPHATE DIPHOSPHATASE"/>
    <property type="match status" value="1"/>
</dbReference>
<sequence>MAEAFSVVDVRVFDGRELTAPVTVTVRDGVIEGGPGGGRVVDARGAVLLPGLIDAHVHVRRRETLDVLARHGVTTALDMASWPPELPDSLRRASGTTDLRSAGLPAIGPGGRHAKLLGLPEEAIVTEPAAAEGWVAARVAEGSDYIKVILEAPGQGGPGVEVARALVEAAHRHGKQVVAHAASPGAYTMAIDAGADVVTHAPLGMPAGTSDVERTRVAVPTLTMMRAIASFSGRPEGFAAARATVEALHRAGVPILAGTDANDELGDALAVPYGTSLHDELALLVEAGLSTAAALRAATSLPARHFGLADRGVIAPGLRADLLLIDGDPLADITATRNVLRVWCAGVERS</sequence>
<dbReference type="Proteomes" id="UP001589568">
    <property type="component" value="Unassembled WGS sequence"/>
</dbReference>
<dbReference type="Gene3D" id="2.30.40.10">
    <property type="entry name" value="Urease, subunit C, domain 1"/>
    <property type="match status" value="1"/>
</dbReference>
<comment type="caution">
    <text evidence="2">The sequence shown here is derived from an EMBL/GenBank/DDBJ whole genome shotgun (WGS) entry which is preliminary data.</text>
</comment>
<dbReference type="InterPro" id="IPR032466">
    <property type="entry name" value="Metal_Hydrolase"/>
</dbReference>